<comment type="caution">
    <text evidence="1">The sequence shown here is derived from an EMBL/GenBank/DDBJ whole genome shotgun (WGS) entry which is preliminary data.</text>
</comment>
<gene>
    <name evidence="1" type="ORF">VB695_05270</name>
</gene>
<name>A0ABU5UNY8_NODSP</name>
<sequence length="49" mass="5927">MMNDELRRLNDELSAIIIQLWAFNIHLRLEGILRFACCFDFCKPHTRDF</sequence>
<dbReference type="Proteomes" id="UP001303285">
    <property type="component" value="Unassembled WGS sequence"/>
</dbReference>
<reference evidence="1 2" key="1">
    <citation type="submission" date="2023-12" db="EMBL/GenBank/DDBJ databases">
        <title>Baltic Sea Cyanobacteria.</title>
        <authorList>
            <person name="Delbaje E."/>
            <person name="Fewer D.P."/>
            <person name="Shishido T.K."/>
        </authorList>
    </citation>
    <scope>NUCLEOTIDE SEQUENCE [LARGE SCALE GENOMIC DNA]</scope>
    <source>
        <strain evidence="1 2">UHCC 0060</strain>
    </source>
</reference>
<evidence type="ECO:0000313" key="2">
    <source>
        <dbReference type="Proteomes" id="UP001303285"/>
    </source>
</evidence>
<keyword evidence="2" id="KW-1185">Reference proteome</keyword>
<dbReference type="GeneID" id="78019995"/>
<evidence type="ECO:0000313" key="1">
    <source>
        <dbReference type="EMBL" id="MEA5607494.1"/>
    </source>
</evidence>
<organism evidence="1 2">
    <name type="scientific">Nodularia spumigena UHCC 0060</name>
    <dbReference type="NCBI Taxonomy" id="3110300"/>
    <lineage>
        <taxon>Bacteria</taxon>
        <taxon>Bacillati</taxon>
        <taxon>Cyanobacteriota</taxon>
        <taxon>Cyanophyceae</taxon>
        <taxon>Nostocales</taxon>
        <taxon>Nodulariaceae</taxon>
        <taxon>Nodularia</taxon>
    </lineage>
</organism>
<dbReference type="EMBL" id="JAYGHK010000011">
    <property type="protein sequence ID" value="MEA5607494.1"/>
    <property type="molecule type" value="Genomic_DNA"/>
</dbReference>
<dbReference type="RefSeq" id="WP_157133639.1">
    <property type="nucleotide sequence ID" value="NZ_JAYGHK010000011.1"/>
</dbReference>
<protein>
    <submittedName>
        <fullName evidence="1">Uncharacterized protein</fullName>
    </submittedName>
</protein>
<proteinExistence type="predicted"/>
<accession>A0ABU5UNY8</accession>